<dbReference type="Proteomes" id="UP000701853">
    <property type="component" value="Chromosome 5"/>
</dbReference>
<sequence length="60" mass="6983">MEKPRDLIDAFNEGRNGRKEEQKNARGRPCEEPLMGISRVKPIFWCHSGLFQKLLTFSGY</sequence>
<organism evidence="2 3">
    <name type="scientific">Gossypium anomalum</name>
    <dbReference type="NCBI Taxonomy" id="47600"/>
    <lineage>
        <taxon>Eukaryota</taxon>
        <taxon>Viridiplantae</taxon>
        <taxon>Streptophyta</taxon>
        <taxon>Embryophyta</taxon>
        <taxon>Tracheophyta</taxon>
        <taxon>Spermatophyta</taxon>
        <taxon>Magnoliopsida</taxon>
        <taxon>eudicotyledons</taxon>
        <taxon>Gunneridae</taxon>
        <taxon>Pentapetalae</taxon>
        <taxon>rosids</taxon>
        <taxon>malvids</taxon>
        <taxon>Malvales</taxon>
        <taxon>Malvaceae</taxon>
        <taxon>Malvoideae</taxon>
        <taxon>Gossypium</taxon>
    </lineage>
</organism>
<name>A0A8J5ZN78_9ROSI</name>
<evidence type="ECO:0000313" key="3">
    <source>
        <dbReference type="Proteomes" id="UP000701853"/>
    </source>
</evidence>
<feature type="region of interest" description="Disordered" evidence="1">
    <location>
        <begin position="1"/>
        <end position="28"/>
    </location>
</feature>
<accession>A0A8J5ZN78</accession>
<proteinExistence type="predicted"/>
<dbReference type="AlphaFoldDB" id="A0A8J5ZN78"/>
<evidence type="ECO:0000256" key="1">
    <source>
        <dbReference type="SAM" id="MobiDB-lite"/>
    </source>
</evidence>
<gene>
    <name evidence="2" type="ORF">CXB51_010247</name>
</gene>
<dbReference type="EMBL" id="JAHUZN010000005">
    <property type="protein sequence ID" value="KAG8492799.1"/>
    <property type="molecule type" value="Genomic_DNA"/>
</dbReference>
<protein>
    <submittedName>
        <fullName evidence="2">Uncharacterized protein</fullName>
    </submittedName>
</protein>
<reference evidence="2 3" key="1">
    <citation type="journal article" date="2021" name="bioRxiv">
        <title>The Gossypium anomalum genome as a resource for cotton improvement and evolutionary analysis of hybrid incompatibility.</title>
        <authorList>
            <person name="Grover C.E."/>
            <person name="Yuan D."/>
            <person name="Arick M.A."/>
            <person name="Miller E.R."/>
            <person name="Hu G."/>
            <person name="Peterson D.G."/>
            <person name="Wendel J.F."/>
            <person name="Udall J.A."/>
        </authorList>
    </citation>
    <scope>NUCLEOTIDE SEQUENCE [LARGE SCALE GENOMIC DNA]</scope>
    <source>
        <strain evidence="2">JFW-Udall</strain>
        <tissue evidence="2">Leaf</tissue>
    </source>
</reference>
<evidence type="ECO:0000313" key="2">
    <source>
        <dbReference type="EMBL" id="KAG8492799.1"/>
    </source>
</evidence>
<keyword evidence="3" id="KW-1185">Reference proteome</keyword>
<dbReference type="OrthoDB" id="10485891at2759"/>
<comment type="caution">
    <text evidence="2">The sequence shown here is derived from an EMBL/GenBank/DDBJ whole genome shotgun (WGS) entry which is preliminary data.</text>
</comment>
<feature type="compositionally biased region" description="Basic and acidic residues" evidence="1">
    <location>
        <begin position="15"/>
        <end position="28"/>
    </location>
</feature>